<proteinExistence type="predicted"/>
<name>A0AA50KJX7_9GAMM</name>
<dbReference type="AlphaFoldDB" id="A0AA50KJX7"/>
<evidence type="ECO:0000313" key="1">
    <source>
        <dbReference type="EMBL" id="WMC09511.1"/>
    </source>
</evidence>
<dbReference type="Proteomes" id="UP001223802">
    <property type="component" value="Chromosome"/>
</dbReference>
<dbReference type="KEGG" id="ope:PU634_10325"/>
<dbReference type="EMBL" id="CP118224">
    <property type="protein sequence ID" value="WMC09511.1"/>
    <property type="molecule type" value="Genomic_DNA"/>
</dbReference>
<accession>A0AA50KJX7</accession>
<organism evidence="1 2">
    <name type="scientific">Oceanimonas pelagia</name>
    <dbReference type="NCBI Taxonomy" id="3028314"/>
    <lineage>
        <taxon>Bacteria</taxon>
        <taxon>Pseudomonadati</taxon>
        <taxon>Pseudomonadota</taxon>
        <taxon>Gammaproteobacteria</taxon>
        <taxon>Aeromonadales</taxon>
        <taxon>Aeromonadaceae</taxon>
        <taxon>Oceanimonas</taxon>
    </lineage>
</organism>
<protein>
    <submittedName>
        <fullName evidence="1">Uncharacterized protein</fullName>
    </submittedName>
</protein>
<reference evidence="1 2" key="1">
    <citation type="submission" date="2023-02" db="EMBL/GenBank/DDBJ databases">
        <title>Complete genome sequence of a novel bacterium Oceanimonas sp. NTOU-MSR1 isolated from marine coast sediment.</title>
        <authorList>
            <person name="Yang H.-T."/>
            <person name="Chen Y.-L."/>
            <person name="Ho Y.-N."/>
        </authorList>
    </citation>
    <scope>NUCLEOTIDE SEQUENCE [LARGE SCALE GENOMIC DNA]</scope>
    <source>
        <strain evidence="1 2">NTOU-MSR1</strain>
    </source>
</reference>
<sequence>MALKKNLDAVVWAAVQKAAMTRIQDLLKELEHSVQGGMEDLIYEAFDAINTSEPPDGATWKPLSLSWNYDKYRKWGGEENAFYRGKGFYTQRDDSLHATFKALDQNSAQSGRRLYHALGGITYQMAQPHVLNAGFELRTHYVNDVNRALKNPYFVHKATGKRANAELAVNVRRFVAAASAPGVSRTENPLLRRYDGRNLGPARLLAENLVGNKPKVESFTLFGHIQNLGYLTDRSTKVLDTLDEHDTSLLGERRKTKGSRKGRPASAADKLYVGAKKHKRQLLDALMKQYLKQDLQNNVEAALTVLERNKR</sequence>
<dbReference type="RefSeq" id="WP_306760706.1">
    <property type="nucleotide sequence ID" value="NZ_CP118224.1"/>
</dbReference>
<keyword evidence="2" id="KW-1185">Reference proteome</keyword>
<gene>
    <name evidence="1" type="ORF">PU634_10325</name>
</gene>
<evidence type="ECO:0000313" key="2">
    <source>
        <dbReference type="Proteomes" id="UP001223802"/>
    </source>
</evidence>